<dbReference type="AlphaFoldDB" id="F0WPB2"/>
<dbReference type="EMBL" id="FR824228">
    <property type="protein sequence ID" value="CCA23159.1"/>
    <property type="molecule type" value="Genomic_DNA"/>
</dbReference>
<reference evidence="1" key="1">
    <citation type="journal article" date="2011" name="PLoS Biol.">
        <title>Gene gain and loss during evolution of obligate parasitism in the white rust pathogen of Arabidopsis thaliana.</title>
        <authorList>
            <person name="Kemen E."/>
            <person name="Gardiner A."/>
            <person name="Schultz-Larsen T."/>
            <person name="Kemen A.C."/>
            <person name="Balmuth A.L."/>
            <person name="Robert-Seilaniantz A."/>
            <person name="Bailey K."/>
            <person name="Holub E."/>
            <person name="Studholme D.J."/>
            <person name="Maclean D."/>
            <person name="Jones J.D."/>
        </authorList>
    </citation>
    <scope>NUCLEOTIDE SEQUENCE</scope>
</reference>
<accession>F0WPB2</accession>
<name>F0WPB2_9STRA</name>
<sequence>MFGSQFSQSCRYLAASTFSACCPQVEWYVTSCQKGCEVTELSAVQIDREVCSDSNTGWYGSLHYQSLCFGIFDKLFGSRAVYWIYEIIKGLTNQTWIQTQTEIRLRCRRRFRFEMCSFMEKDV</sequence>
<dbReference type="HOGENOM" id="CLU_2019491_0_0_1"/>
<protein>
    <submittedName>
        <fullName evidence="1">AlNc14C183G8261 protein</fullName>
    </submittedName>
</protein>
<gene>
    <name evidence="1" type="primary">AlNc14C183G8261</name>
    <name evidence="1" type="ORF">ALNC14_093020</name>
</gene>
<organism evidence="1">
    <name type="scientific">Albugo laibachii Nc14</name>
    <dbReference type="NCBI Taxonomy" id="890382"/>
    <lineage>
        <taxon>Eukaryota</taxon>
        <taxon>Sar</taxon>
        <taxon>Stramenopiles</taxon>
        <taxon>Oomycota</taxon>
        <taxon>Peronosporomycetes</taxon>
        <taxon>Albuginales</taxon>
        <taxon>Albuginaceae</taxon>
        <taxon>Albugo</taxon>
    </lineage>
</organism>
<evidence type="ECO:0000313" key="1">
    <source>
        <dbReference type="EMBL" id="CCA23159.1"/>
    </source>
</evidence>
<reference evidence="1" key="2">
    <citation type="submission" date="2011-02" db="EMBL/GenBank/DDBJ databases">
        <authorList>
            <person name="MacLean D."/>
        </authorList>
    </citation>
    <scope>NUCLEOTIDE SEQUENCE</scope>
</reference>
<proteinExistence type="predicted"/>